<dbReference type="GO" id="GO:0003677">
    <property type="term" value="F:DNA binding"/>
    <property type="evidence" value="ECO:0007669"/>
    <property type="project" value="UniProtKB-KW"/>
</dbReference>
<dbReference type="InterPro" id="IPR004401">
    <property type="entry name" value="YbaB/EbfC"/>
</dbReference>
<keyword evidence="1" id="KW-0238">DNA-binding</keyword>
<organism evidence="1 2">
    <name type="scientific">Nonomuraea dietziae</name>
    <dbReference type="NCBI Taxonomy" id="65515"/>
    <lineage>
        <taxon>Bacteria</taxon>
        <taxon>Bacillati</taxon>
        <taxon>Actinomycetota</taxon>
        <taxon>Actinomycetes</taxon>
        <taxon>Streptosporangiales</taxon>
        <taxon>Streptosporangiaceae</taxon>
        <taxon>Nonomuraea</taxon>
    </lineage>
</organism>
<dbReference type="Gene3D" id="3.30.1310.10">
    <property type="entry name" value="Nucleoid-associated protein YbaB-like domain"/>
    <property type="match status" value="1"/>
</dbReference>
<evidence type="ECO:0000313" key="2">
    <source>
        <dbReference type="Proteomes" id="UP000579945"/>
    </source>
</evidence>
<dbReference type="InterPro" id="IPR036894">
    <property type="entry name" value="YbaB-like_sf"/>
</dbReference>
<evidence type="ECO:0000313" key="1">
    <source>
        <dbReference type="EMBL" id="MBB3730510.1"/>
    </source>
</evidence>
<accession>A0A7W5VFF8</accession>
<keyword evidence="2" id="KW-1185">Reference proteome</keyword>
<dbReference type="SUPFAM" id="SSF82607">
    <property type="entry name" value="YbaB-like"/>
    <property type="match status" value="1"/>
</dbReference>
<dbReference type="Proteomes" id="UP000579945">
    <property type="component" value="Unassembled WGS sequence"/>
</dbReference>
<protein>
    <submittedName>
        <fullName evidence="1">DNA-binding protein YbaB</fullName>
    </submittedName>
</protein>
<sequence length="136" mass="14769">MTMHENGQRIGEMLAEVVQALGRTAEPREDSTLRGDGEAADGQVRVVAGQDGRLRELRLDPRVMRMASEDLAREILVAVNAALDDLRADMPGLEAAGPADPRGLAESLGGVHADVMRQLDEFADGVELVVRRLEER</sequence>
<dbReference type="Pfam" id="PF02575">
    <property type="entry name" value="YbaB_DNA_bd"/>
    <property type="match status" value="1"/>
</dbReference>
<proteinExistence type="predicted"/>
<gene>
    <name evidence="1" type="ORF">FHR33_006370</name>
</gene>
<comment type="caution">
    <text evidence="1">The sequence shown here is derived from an EMBL/GenBank/DDBJ whole genome shotgun (WGS) entry which is preliminary data.</text>
</comment>
<name>A0A7W5VFF8_9ACTN</name>
<dbReference type="EMBL" id="JACIBV010000001">
    <property type="protein sequence ID" value="MBB3730510.1"/>
    <property type="molecule type" value="Genomic_DNA"/>
</dbReference>
<reference evidence="1 2" key="1">
    <citation type="submission" date="2020-08" db="EMBL/GenBank/DDBJ databases">
        <title>Sequencing the genomes of 1000 actinobacteria strains.</title>
        <authorList>
            <person name="Klenk H.-P."/>
        </authorList>
    </citation>
    <scope>NUCLEOTIDE SEQUENCE [LARGE SCALE GENOMIC DNA]</scope>
    <source>
        <strain evidence="1 2">DSM 44320</strain>
    </source>
</reference>
<dbReference type="AlphaFoldDB" id="A0A7W5VFF8"/>